<evidence type="ECO:0000313" key="3">
    <source>
        <dbReference type="Proteomes" id="UP000245368"/>
    </source>
</evidence>
<dbReference type="KEGG" id="dez:DKM44_09135"/>
<feature type="domain" description="VOC" evidence="1">
    <location>
        <begin position="6"/>
        <end position="121"/>
    </location>
</feature>
<sequence length="125" mass="13910">MTLLSGFDHMTIQAPADYQASARAFFGEFLQLPELPHPPVVTERGGLWFGLPDGRQLHIAVCEPFAPLDIGHPALRCVDLDALIRRAAEYRVAATPDDLLAPLRRVFLNDPWGNRLEIIERPEAG</sequence>
<dbReference type="EMBL" id="CP029494">
    <property type="protein sequence ID" value="AWN23371.1"/>
    <property type="molecule type" value="Genomic_DNA"/>
</dbReference>
<organism evidence="2 3">
    <name type="scientific">Deinococcus irradiatisoli</name>
    <dbReference type="NCBI Taxonomy" id="2202254"/>
    <lineage>
        <taxon>Bacteria</taxon>
        <taxon>Thermotogati</taxon>
        <taxon>Deinococcota</taxon>
        <taxon>Deinococci</taxon>
        <taxon>Deinococcales</taxon>
        <taxon>Deinococcaceae</taxon>
        <taxon>Deinococcus</taxon>
    </lineage>
</organism>
<dbReference type="SUPFAM" id="SSF54593">
    <property type="entry name" value="Glyoxalase/Bleomycin resistance protein/Dihydroxybiphenyl dioxygenase"/>
    <property type="match status" value="1"/>
</dbReference>
<reference evidence="2 3" key="1">
    <citation type="submission" date="2018-05" db="EMBL/GenBank/DDBJ databases">
        <title>Complete Genome Sequence of Deinococcus sp. strain 17bor-2.</title>
        <authorList>
            <person name="Srinivasan S."/>
        </authorList>
    </citation>
    <scope>NUCLEOTIDE SEQUENCE [LARGE SCALE GENOMIC DNA]</scope>
    <source>
        <strain evidence="2 3">17bor-2</strain>
    </source>
</reference>
<name>A0A2Z3JID9_9DEIO</name>
<dbReference type="Gene3D" id="3.10.180.10">
    <property type="entry name" value="2,3-Dihydroxybiphenyl 1,2-Dioxygenase, domain 1"/>
    <property type="match status" value="1"/>
</dbReference>
<evidence type="ECO:0000259" key="1">
    <source>
        <dbReference type="PROSITE" id="PS51819"/>
    </source>
</evidence>
<dbReference type="InterPro" id="IPR029068">
    <property type="entry name" value="Glyas_Bleomycin-R_OHBP_Dase"/>
</dbReference>
<proteinExistence type="predicted"/>
<evidence type="ECO:0000313" key="2">
    <source>
        <dbReference type="EMBL" id="AWN23371.1"/>
    </source>
</evidence>
<keyword evidence="3" id="KW-1185">Reference proteome</keyword>
<dbReference type="PROSITE" id="PS51819">
    <property type="entry name" value="VOC"/>
    <property type="match status" value="1"/>
</dbReference>
<protein>
    <submittedName>
        <fullName evidence="2">Glyoxalase</fullName>
    </submittedName>
</protein>
<accession>A0A2Z3JID9</accession>
<dbReference type="AlphaFoldDB" id="A0A2Z3JID9"/>
<dbReference type="PANTHER" id="PTHR39175">
    <property type="entry name" value="FAMILY PROTEIN, PUTATIVE (AFU_ORTHOLOGUE AFUA_3G15060)-RELATED"/>
    <property type="match status" value="1"/>
</dbReference>
<dbReference type="PANTHER" id="PTHR39175:SF1">
    <property type="entry name" value="FAMILY PROTEIN, PUTATIVE (AFU_ORTHOLOGUE AFUA_3G15060)-RELATED"/>
    <property type="match status" value="1"/>
</dbReference>
<gene>
    <name evidence="2" type="ORF">DKM44_09135</name>
</gene>
<dbReference type="RefSeq" id="WP_109827100.1">
    <property type="nucleotide sequence ID" value="NZ_CP029494.1"/>
</dbReference>
<dbReference type="OrthoDB" id="9813630at2"/>
<dbReference type="Proteomes" id="UP000245368">
    <property type="component" value="Chromosome"/>
</dbReference>
<dbReference type="InterPro" id="IPR037523">
    <property type="entry name" value="VOC_core"/>
</dbReference>